<reference evidence="6" key="1">
    <citation type="submission" date="2021-12" db="EMBL/GenBank/DDBJ databases">
        <authorList>
            <person name="King R."/>
        </authorList>
    </citation>
    <scope>NUCLEOTIDE SEQUENCE</scope>
</reference>
<name>A0A9P0FJH5_BRAAE</name>
<dbReference type="GO" id="GO:0005085">
    <property type="term" value="F:guanyl-nucleotide exchange factor activity"/>
    <property type="evidence" value="ECO:0007669"/>
    <property type="project" value="UniProtKB-KW"/>
</dbReference>
<keyword evidence="7" id="KW-1185">Reference proteome</keyword>
<evidence type="ECO:0000256" key="4">
    <source>
        <dbReference type="ARBA" id="ARBA00022753"/>
    </source>
</evidence>
<keyword evidence="4" id="KW-0967">Endosome</keyword>
<sequence length="326" mass="38060">MLANQNLISFHLVERIGNKNIITWTYPTITEEMRDYLLSKCFTLSKNSKFFCLRRNFHWIYVTQNLNDALVIISDYCNLGKYQAFAEILMRKYLKNKNPVDLVRLYLDGNLSGGCSIQDNGNLISCNLKNFKQQTKVQELVENFGIETILLYTSLLLKRRTLVYCDDLEKLQEKMMSIASLVSCRNLKDLFLPYIENWSDLKGYSFYLAGTTDETLIKKDHLYDLFVNLHLKEIFISERTKDVFNMTKIQKNIANFLVEALETKICEEDFHKDLDKQTNNILKTLRTMANNNSNLITIDDLKSKNLNKNLENFLFNLGVAENIVML</sequence>
<dbReference type="GO" id="GO:0005770">
    <property type="term" value="C:late endosome"/>
    <property type="evidence" value="ECO:0007669"/>
    <property type="project" value="UniProtKB-SubCell"/>
</dbReference>
<accession>A0A9P0FJH5</accession>
<dbReference type="Pfam" id="PF08616">
    <property type="entry name" value="SPA"/>
    <property type="match status" value="1"/>
</dbReference>
<evidence type="ECO:0000256" key="3">
    <source>
        <dbReference type="ARBA" id="ARBA00022658"/>
    </source>
</evidence>
<dbReference type="GO" id="GO:0015031">
    <property type="term" value="P:protein transport"/>
    <property type="evidence" value="ECO:0007669"/>
    <property type="project" value="TreeGrafter"/>
</dbReference>
<comment type="subcellular location">
    <subcellularLocation>
        <location evidence="1">Late endosome</location>
    </subcellularLocation>
</comment>
<evidence type="ECO:0000259" key="5">
    <source>
        <dbReference type="PROSITE" id="PS50211"/>
    </source>
</evidence>
<dbReference type="InterPro" id="IPR042431">
    <property type="entry name" value="FAM45"/>
</dbReference>
<keyword evidence="3" id="KW-0344">Guanine-nucleotide releasing factor</keyword>
<protein>
    <recommendedName>
        <fullName evidence="5">UDENN domain-containing protein</fullName>
    </recommendedName>
</protein>
<evidence type="ECO:0000256" key="2">
    <source>
        <dbReference type="ARBA" id="ARBA00008641"/>
    </source>
</evidence>
<dbReference type="AlphaFoldDB" id="A0A9P0FJH5"/>
<dbReference type="Proteomes" id="UP001154078">
    <property type="component" value="Chromosome 4"/>
</dbReference>
<dbReference type="PANTHER" id="PTHR28544:SF1">
    <property type="entry name" value="DENN DOMAIN-CONTAINING PROTEIN 10-RELATED"/>
    <property type="match status" value="1"/>
</dbReference>
<dbReference type="GO" id="GO:0031267">
    <property type="term" value="F:small GTPase binding"/>
    <property type="evidence" value="ECO:0007669"/>
    <property type="project" value="TreeGrafter"/>
</dbReference>
<evidence type="ECO:0000313" key="6">
    <source>
        <dbReference type="EMBL" id="CAH0556077.1"/>
    </source>
</evidence>
<evidence type="ECO:0000256" key="1">
    <source>
        <dbReference type="ARBA" id="ARBA00004603"/>
    </source>
</evidence>
<gene>
    <name evidence="6" type="ORF">MELIAE_LOCUS7270</name>
</gene>
<comment type="similarity">
    <text evidence="2">Belongs to the DENND10 family.</text>
</comment>
<dbReference type="GO" id="GO:2000641">
    <property type="term" value="P:regulation of early endosome to late endosome transport"/>
    <property type="evidence" value="ECO:0007669"/>
    <property type="project" value="TreeGrafter"/>
</dbReference>
<dbReference type="PROSITE" id="PS50211">
    <property type="entry name" value="DENN"/>
    <property type="match status" value="1"/>
</dbReference>
<dbReference type="OrthoDB" id="66409at2759"/>
<dbReference type="InterPro" id="IPR037516">
    <property type="entry name" value="Tripartite_DENN"/>
</dbReference>
<feature type="domain" description="UDENN" evidence="5">
    <location>
        <begin position="1"/>
        <end position="326"/>
    </location>
</feature>
<dbReference type="EMBL" id="OV121135">
    <property type="protein sequence ID" value="CAH0556077.1"/>
    <property type="molecule type" value="Genomic_DNA"/>
</dbReference>
<dbReference type="PANTHER" id="PTHR28544">
    <property type="entry name" value="PROTEIN FAM45A-RELATED"/>
    <property type="match status" value="1"/>
</dbReference>
<evidence type="ECO:0000313" key="7">
    <source>
        <dbReference type="Proteomes" id="UP001154078"/>
    </source>
</evidence>
<proteinExistence type="inferred from homology"/>
<organism evidence="6 7">
    <name type="scientific">Brassicogethes aeneus</name>
    <name type="common">Rape pollen beetle</name>
    <name type="synonym">Meligethes aeneus</name>
    <dbReference type="NCBI Taxonomy" id="1431903"/>
    <lineage>
        <taxon>Eukaryota</taxon>
        <taxon>Metazoa</taxon>
        <taxon>Ecdysozoa</taxon>
        <taxon>Arthropoda</taxon>
        <taxon>Hexapoda</taxon>
        <taxon>Insecta</taxon>
        <taxon>Pterygota</taxon>
        <taxon>Neoptera</taxon>
        <taxon>Endopterygota</taxon>
        <taxon>Coleoptera</taxon>
        <taxon>Polyphaga</taxon>
        <taxon>Cucujiformia</taxon>
        <taxon>Nitidulidae</taxon>
        <taxon>Meligethinae</taxon>
        <taxon>Brassicogethes</taxon>
    </lineage>
</organism>